<evidence type="ECO:0000256" key="7">
    <source>
        <dbReference type="ARBA" id="ARBA00022989"/>
    </source>
</evidence>
<feature type="transmembrane region" description="Helical" evidence="10">
    <location>
        <begin position="171"/>
        <end position="191"/>
    </location>
</feature>
<dbReference type="PANTHER" id="PTHR43823:SF3">
    <property type="entry name" value="MULTIDRUG EXPORT PROTEIN MEPA"/>
    <property type="match status" value="1"/>
</dbReference>
<dbReference type="InterPro" id="IPR051327">
    <property type="entry name" value="MATE_MepA_subfamily"/>
</dbReference>
<feature type="transmembrane region" description="Helical" evidence="10">
    <location>
        <begin position="96"/>
        <end position="118"/>
    </location>
</feature>
<feature type="transmembrane region" description="Helical" evidence="10">
    <location>
        <begin position="321"/>
        <end position="344"/>
    </location>
</feature>
<evidence type="ECO:0000256" key="4">
    <source>
        <dbReference type="ARBA" id="ARBA00022448"/>
    </source>
</evidence>
<comment type="subcellular location">
    <subcellularLocation>
        <location evidence="1">Cell membrane</location>
        <topology evidence="1">Multi-pass membrane protein</topology>
    </subcellularLocation>
</comment>
<dbReference type="OrthoDB" id="9811110at2"/>
<comment type="caution">
    <text evidence="11">The sequence shown here is derived from an EMBL/GenBank/DDBJ whole genome shotgun (WGS) entry which is preliminary data.</text>
</comment>
<keyword evidence="5" id="KW-1003">Cell membrane</keyword>
<dbReference type="GO" id="GO:0046677">
    <property type="term" value="P:response to antibiotic"/>
    <property type="evidence" value="ECO:0007669"/>
    <property type="project" value="UniProtKB-KW"/>
</dbReference>
<feature type="transmembrane region" description="Helical" evidence="10">
    <location>
        <begin position="138"/>
        <end position="159"/>
    </location>
</feature>
<evidence type="ECO:0000256" key="5">
    <source>
        <dbReference type="ARBA" id="ARBA00022475"/>
    </source>
</evidence>
<dbReference type="PANTHER" id="PTHR43823">
    <property type="entry name" value="SPORULATION PROTEIN YKVU"/>
    <property type="match status" value="1"/>
</dbReference>
<dbReference type="AlphaFoldDB" id="A0A3D8YAL1"/>
<evidence type="ECO:0000256" key="3">
    <source>
        <dbReference type="ARBA" id="ARBA00022106"/>
    </source>
</evidence>
<feature type="transmembrane region" description="Helical" evidence="10">
    <location>
        <begin position="278"/>
        <end position="300"/>
    </location>
</feature>
<dbReference type="GO" id="GO:0015297">
    <property type="term" value="F:antiporter activity"/>
    <property type="evidence" value="ECO:0007669"/>
    <property type="project" value="InterPro"/>
</dbReference>
<keyword evidence="7 10" id="KW-1133">Transmembrane helix</keyword>
<feature type="transmembrane region" description="Helical" evidence="10">
    <location>
        <begin position="203"/>
        <end position="223"/>
    </location>
</feature>
<evidence type="ECO:0000256" key="9">
    <source>
        <dbReference type="ARBA" id="ARBA00023251"/>
    </source>
</evidence>
<name>A0A3D8YAL1_9BACT</name>
<proteinExistence type="inferred from homology"/>
<evidence type="ECO:0000256" key="2">
    <source>
        <dbReference type="ARBA" id="ARBA00008417"/>
    </source>
</evidence>
<feature type="transmembrane region" description="Helical" evidence="10">
    <location>
        <begin position="367"/>
        <end position="387"/>
    </location>
</feature>
<evidence type="ECO:0000313" key="12">
    <source>
        <dbReference type="Proteomes" id="UP000256373"/>
    </source>
</evidence>
<feature type="transmembrane region" description="Helical" evidence="10">
    <location>
        <begin position="62"/>
        <end position="84"/>
    </location>
</feature>
<feature type="transmembrane region" description="Helical" evidence="10">
    <location>
        <begin position="399"/>
        <end position="419"/>
    </location>
</feature>
<dbReference type="GO" id="GO:0005886">
    <property type="term" value="C:plasma membrane"/>
    <property type="evidence" value="ECO:0007669"/>
    <property type="project" value="UniProtKB-SubCell"/>
</dbReference>
<dbReference type="InterPro" id="IPR045070">
    <property type="entry name" value="MATE_MepA-like"/>
</dbReference>
<dbReference type="GO" id="GO:0042910">
    <property type="term" value="F:xenobiotic transmembrane transporter activity"/>
    <property type="evidence" value="ECO:0007669"/>
    <property type="project" value="InterPro"/>
</dbReference>
<protein>
    <recommendedName>
        <fullName evidence="3">Multidrug export protein MepA</fullName>
    </recommendedName>
</protein>
<keyword evidence="6 10" id="KW-0812">Transmembrane</keyword>
<evidence type="ECO:0000256" key="6">
    <source>
        <dbReference type="ARBA" id="ARBA00022692"/>
    </source>
</evidence>
<comment type="similarity">
    <text evidence="2">Belongs to the multi antimicrobial extrusion (MATE) (TC 2.A.66.1) family. MepA subfamily.</text>
</comment>
<evidence type="ECO:0000256" key="1">
    <source>
        <dbReference type="ARBA" id="ARBA00004651"/>
    </source>
</evidence>
<gene>
    <name evidence="11" type="ORF">DSL64_15590</name>
</gene>
<dbReference type="Proteomes" id="UP000256373">
    <property type="component" value="Unassembled WGS sequence"/>
</dbReference>
<feature type="transmembrane region" description="Helical" evidence="10">
    <location>
        <begin position="244"/>
        <end position="266"/>
    </location>
</feature>
<evidence type="ECO:0000256" key="8">
    <source>
        <dbReference type="ARBA" id="ARBA00023136"/>
    </source>
</evidence>
<keyword evidence="4" id="KW-0813">Transport</keyword>
<dbReference type="CDD" id="cd13143">
    <property type="entry name" value="MATE_MepA_like"/>
    <property type="match status" value="1"/>
</dbReference>
<organism evidence="11 12">
    <name type="scientific">Dyadobacter luteus</name>
    <dbReference type="NCBI Taxonomy" id="2259619"/>
    <lineage>
        <taxon>Bacteria</taxon>
        <taxon>Pseudomonadati</taxon>
        <taxon>Bacteroidota</taxon>
        <taxon>Cytophagia</taxon>
        <taxon>Cytophagales</taxon>
        <taxon>Spirosomataceae</taxon>
        <taxon>Dyadobacter</taxon>
    </lineage>
</organism>
<dbReference type="PIRSF" id="PIRSF006603">
    <property type="entry name" value="DinF"/>
    <property type="match status" value="1"/>
</dbReference>
<sequence length="456" mass="49797">MKQKDAIDFGKTDISRLYTSIFIPTLLGLMSGATVYLADGIFVGHGVGSDALAAVNIASPLFLISTGLALMFGSGVSIVVAIHLSRGNYKAANINVTQAIAISIMLMLLVSVLVILFPGTIASWFGSSQKLMPTVVEYLVYVTPSFLGSMILVVGMFIIRLDGSPNFAMASNIIASILNIILIYIFVFPLNMGLKGAAIATSIAQWLGAVMVIIYMIWFSKTLHLYKLKFSKKAYRLTIRNTGYVVKLGGSAFIGETAMACTMIIGNTLFMKHLQEDGVAAFSVACYIMPVVFMFGNAVAQSALPIISYNYGLGNESRIRYTFHISLKIAVIFGLVVTLAGIFAKHQVVAIFIKNGENAHNLAANGFIYYSLGFIFLLVNLVLIGYFQSLERFKPATVFMFLRSYIFVIPSFLVLPIFFGTDGLWLAVPASEFLTFTIIMFCMSVQKKEKAVSFSK</sequence>
<keyword evidence="9" id="KW-0046">Antibiotic resistance</keyword>
<feature type="transmembrane region" description="Helical" evidence="10">
    <location>
        <begin position="21"/>
        <end position="42"/>
    </location>
</feature>
<dbReference type="EMBL" id="QNUL01000012">
    <property type="protein sequence ID" value="REA60197.1"/>
    <property type="molecule type" value="Genomic_DNA"/>
</dbReference>
<keyword evidence="8 10" id="KW-0472">Membrane</keyword>
<reference evidence="11 12" key="1">
    <citation type="submission" date="2018-07" db="EMBL/GenBank/DDBJ databases">
        <title>Dyadobacter roseus sp. nov., isolated from rose rhizosphere soil.</title>
        <authorList>
            <person name="Chen L."/>
        </authorList>
    </citation>
    <scope>NUCLEOTIDE SEQUENCE [LARGE SCALE GENOMIC DNA]</scope>
    <source>
        <strain evidence="11 12">RS19</strain>
    </source>
</reference>
<keyword evidence="12" id="KW-1185">Reference proteome</keyword>
<evidence type="ECO:0000313" key="11">
    <source>
        <dbReference type="EMBL" id="REA60197.1"/>
    </source>
</evidence>
<feature type="transmembrane region" description="Helical" evidence="10">
    <location>
        <begin position="425"/>
        <end position="445"/>
    </location>
</feature>
<dbReference type="InterPro" id="IPR002528">
    <property type="entry name" value="MATE_fam"/>
</dbReference>
<evidence type="ECO:0000256" key="10">
    <source>
        <dbReference type="SAM" id="Phobius"/>
    </source>
</evidence>
<dbReference type="Pfam" id="PF01554">
    <property type="entry name" value="MatE"/>
    <property type="match status" value="2"/>
</dbReference>
<accession>A0A3D8YAL1</accession>
<dbReference type="RefSeq" id="WP_115831941.1">
    <property type="nucleotide sequence ID" value="NZ_QNUL01000012.1"/>
</dbReference>
<dbReference type="InterPro" id="IPR048279">
    <property type="entry name" value="MdtK-like"/>
</dbReference>